<keyword evidence="3" id="KW-1185">Reference proteome</keyword>
<dbReference type="InterPro" id="IPR011041">
    <property type="entry name" value="Quinoprot_gluc/sorb_DH_b-prop"/>
</dbReference>
<sequence length="481" mass="53820">MIKVKVSLRPIVSKINLPTVLKTAILPGDSIERLFIATQVGEIFYIGNGVIRTFLDIRPRIIRLGFSGGRYDERGLLGLAFHPEFYYNGLFYLHYSVAGTQGPGALPSSEVSRQGLPEFFKPNPCDPRTLNLKWINREIQYDHIDTVEEWILQSNGQPQKRRTLLNLRRPFFNHNGVNSLNFSPETGKLVLTTGDGGSGYDPFNSSQDDMEIAGKIIEIDVAKNTFINNPPVVTRFNELPAPIQETLMVIAKGVRNIPGISFQRFYNQYIKYVGIVGQDLVESIFSFVNYKPIPVTQLIQASLMKSDPDQEGFINFGWRGWEGAFPTSIIRGCSANPTLDEKTIAYYNDTVKTSVQRLQPLTSYFHKDPRPDKFGGTALTGVQSYMGNGIPGLTGSVVFTDFARDEGSQPPIRGVLAYTRPRTDCKLNDFSVIETDYNFGSQSAYYTSLGTNLNQTRLYLGVYGSMNVTDFNQGTVFEIVP</sequence>
<dbReference type="PANTHER" id="PTHR19328:SF75">
    <property type="entry name" value="ALDOSE SUGAR DEHYDROGENASE YLII"/>
    <property type="match status" value="1"/>
</dbReference>
<dbReference type="Gene3D" id="2.120.10.30">
    <property type="entry name" value="TolB, C-terminal domain"/>
    <property type="match status" value="1"/>
</dbReference>
<dbReference type="PATRIC" id="fig|86416.3.peg.2056"/>
<accession>R4K5J6</accession>
<protein>
    <recommendedName>
        <fullName evidence="1">Glucose/Sorbosone dehydrogenase domain-containing protein</fullName>
    </recommendedName>
</protein>
<dbReference type="Pfam" id="PF07995">
    <property type="entry name" value="GSDH"/>
    <property type="match status" value="1"/>
</dbReference>
<dbReference type="InterPro" id="IPR011042">
    <property type="entry name" value="6-blade_b-propeller_TolB-like"/>
</dbReference>
<proteinExistence type="predicted"/>
<feature type="domain" description="Glucose/Sorbosone dehydrogenase" evidence="1">
    <location>
        <begin position="32"/>
        <end position="285"/>
    </location>
</feature>
<reference evidence="2 3" key="1">
    <citation type="submission" date="2012-01" db="EMBL/GenBank/DDBJ databases">
        <title>Complete sequence of chromosome of Clostridium pasteurianum BC1.</title>
        <authorList>
            <consortium name="US DOE Joint Genome Institute"/>
            <person name="Lucas S."/>
            <person name="Han J."/>
            <person name="Lapidus A."/>
            <person name="Cheng J.-F."/>
            <person name="Goodwin L."/>
            <person name="Pitluck S."/>
            <person name="Peters L."/>
            <person name="Mikhailova N."/>
            <person name="Teshima H."/>
            <person name="Detter J.C."/>
            <person name="Han C."/>
            <person name="Tapia R."/>
            <person name="Land M."/>
            <person name="Hauser L."/>
            <person name="Kyrpides N."/>
            <person name="Ivanova N."/>
            <person name="Pagani I."/>
            <person name="Dunn J."/>
            <person name="Taghavi S."/>
            <person name="Francis A."/>
            <person name="van der Lelie D."/>
            <person name="Woyke T."/>
        </authorList>
    </citation>
    <scope>NUCLEOTIDE SEQUENCE [LARGE SCALE GENOMIC DNA]</scope>
    <source>
        <strain evidence="2 3">BC1</strain>
    </source>
</reference>
<dbReference type="Proteomes" id="UP000013523">
    <property type="component" value="Chromosome"/>
</dbReference>
<organism evidence="2 3">
    <name type="scientific">Clostridium pasteurianum BC1</name>
    <dbReference type="NCBI Taxonomy" id="86416"/>
    <lineage>
        <taxon>Bacteria</taxon>
        <taxon>Bacillati</taxon>
        <taxon>Bacillota</taxon>
        <taxon>Clostridia</taxon>
        <taxon>Eubacteriales</taxon>
        <taxon>Clostridiaceae</taxon>
        <taxon>Clostridium</taxon>
    </lineage>
</organism>
<evidence type="ECO:0000313" key="3">
    <source>
        <dbReference type="Proteomes" id="UP000013523"/>
    </source>
</evidence>
<dbReference type="SUPFAM" id="SSF50952">
    <property type="entry name" value="Soluble quinoprotein glucose dehydrogenase"/>
    <property type="match status" value="1"/>
</dbReference>
<dbReference type="InterPro" id="IPR012938">
    <property type="entry name" value="Glc/Sorbosone_DH"/>
</dbReference>
<dbReference type="eggNOG" id="COG2133">
    <property type="taxonomic scope" value="Bacteria"/>
</dbReference>
<dbReference type="KEGG" id="cpas:Clopa_2083"/>
<gene>
    <name evidence="2" type="ORF">Clopa_2083</name>
</gene>
<evidence type="ECO:0000259" key="1">
    <source>
        <dbReference type="Pfam" id="PF07995"/>
    </source>
</evidence>
<dbReference type="RefSeq" id="WP_015615274.1">
    <property type="nucleotide sequence ID" value="NC_021182.1"/>
</dbReference>
<dbReference type="AlphaFoldDB" id="R4K5J6"/>
<dbReference type="OrthoDB" id="9770043at2"/>
<dbReference type="STRING" id="86416.Clopa_2083"/>
<dbReference type="EMBL" id="CP003261">
    <property type="protein sequence ID" value="AGK96966.1"/>
    <property type="molecule type" value="Genomic_DNA"/>
</dbReference>
<dbReference type="HOGENOM" id="CLU_599427_0_0_9"/>
<name>R4K5J6_CLOPA</name>
<evidence type="ECO:0000313" key="2">
    <source>
        <dbReference type="EMBL" id="AGK96966.1"/>
    </source>
</evidence>
<dbReference type="PANTHER" id="PTHR19328">
    <property type="entry name" value="HEDGEHOG-INTERACTING PROTEIN"/>
    <property type="match status" value="1"/>
</dbReference>